<protein>
    <submittedName>
        <fullName evidence="1 2">Uncharacterized protein</fullName>
    </submittedName>
</protein>
<proteinExistence type="predicted"/>
<dbReference type="EMBL" id="AMQM01000861">
    <property type="status" value="NOT_ANNOTATED_CDS"/>
    <property type="molecule type" value="Genomic_DNA"/>
</dbReference>
<keyword evidence="3" id="KW-1185">Reference proteome</keyword>
<evidence type="ECO:0000313" key="1">
    <source>
        <dbReference type="EMBL" id="ESO02353.1"/>
    </source>
</evidence>
<evidence type="ECO:0000313" key="3">
    <source>
        <dbReference type="Proteomes" id="UP000015101"/>
    </source>
</evidence>
<reference evidence="3" key="1">
    <citation type="submission" date="2012-12" db="EMBL/GenBank/DDBJ databases">
        <authorList>
            <person name="Hellsten U."/>
            <person name="Grimwood J."/>
            <person name="Chapman J.A."/>
            <person name="Shapiro H."/>
            <person name="Aerts A."/>
            <person name="Otillar R.P."/>
            <person name="Terry A.Y."/>
            <person name="Boore J.L."/>
            <person name="Simakov O."/>
            <person name="Marletaz F."/>
            <person name="Cho S.-J."/>
            <person name="Edsinger-Gonzales E."/>
            <person name="Havlak P."/>
            <person name="Kuo D.-H."/>
            <person name="Larsson T."/>
            <person name="Lv J."/>
            <person name="Arendt D."/>
            <person name="Savage R."/>
            <person name="Osoegawa K."/>
            <person name="de Jong P."/>
            <person name="Lindberg D.R."/>
            <person name="Seaver E.C."/>
            <person name="Weisblat D.A."/>
            <person name="Putnam N.H."/>
            <person name="Grigoriev I.V."/>
            <person name="Rokhsar D.S."/>
        </authorList>
    </citation>
    <scope>NUCLEOTIDE SEQUENCE</scope>
</reference>
<dbReference type="HOGENOM" id="CLU_1422930_0_0_1"/>
<organism evidence="2 3">
    <name type="scientific">Helobdella robusta</name>
    <name type="common">Californian leech</name>
    <dbReference type="NCBI Taxonomy" id="6412"/>
    <lineage>
        <taxon>Eukaryota</taxon>
        <taxon>Metazoa</taxon>
        <taxon>Spiralia</taxon>
        <taxon>Lophotrochozoa</taxon>
        <taxon>Annelida</taxon>
        <taxon>Clitellata</taxon>
        <taxon>Hirudinea</taxon>
        <taxon>Rhynchobdellida</taxon>
        <taxon>Glossiphoniidae</taxon>
        <taxon>Helobdella</taxon>
    </lineage>
</organism>
<name>T1ERP8_HELRO</name>
<dbReference type="Proteomes" id="UP000015101">
    <property type="component" value="Unassembled WGS sequence"/>
</dbReference>
<dbReference type="KEGG" id="hro:HELRODRAFT_161611"/>
<sequence>MTWLINIAQHNSSRNNCINKRGTQTWLNEKKNTVYENSFENAINVNALAYNNNNNNNISNNDNHNNTNKMIKLRKYRNANKNDDDDINNDYSSHHRHYNHHQHYHDYHVYERHHSSDNHNDIKNCSKNYWDEPSAKCSEALYAQTETILPGEDIWLNHDIINNTCLRIARASLLKQALMPNLNIDIIEWRR</sequence>
<gene>
    <name evidence="2" type="primary">20199248</name>
    <name evidence="1" type="ORF">HELRODRAFT_161611</name>
</gene>
<dbReference type="EMBL" id="KB096742">
    <property type="protein sequence ID" value="ESO02353.1"/>
    <property type="molecule type" value="Genomic_DNA"/>
</dbReference>
<dbReference type="CTD" id="20199248"/>
<reference evidence="2" key="3">
    <citation type="submission" date="2015-06" db="UniProtKB">
        <authorList>
            <consortium name="EnsemblMetazoa"/>
        </authorList>
    </citation>
    <scope>IDENTIFICATION</scope>
</reference>
<dbReference type="AlphaFoldDB" id="T1ERP8"/>
<dbReference type="InParanoid" id="T1ERP8"/>
<reference evidence="1 3" key="2">
    <citation type="journal article" date="2013" name="Nature">
        <title>Insights into bilaterian evolution from three spiralian genomes.</title>
        <authorList>
            <person name="Simakov O."/>
            <person name="Marletaz F."/>
            <person name="Cho S.J."/>
            <person name="Edsinger-Gonzales E."/>
            <person name="Havlak P."/>
            <person name="Hellsten U."/>
            <person name="Kuo D.H."/>
            <person name="Larsson T."/>
            <person name="Lv J."/>
            <person name="Arendt D."/>
            <person name="Savage R."/>
            <person name="Osoegawa K."/>
            <person name="de Jong P."/>
            <person name="Grimwood J."/>
            <person name="Chapman J.A."/>
            <person name="Shapiro H."/>
            <person name="Aerts A."/>
            <person name="Otillar R.P."/>
            <person name="Terry A.Y."/>
            <person name="Boore J.L."/>
            <person name="Grigoriev I.V."/>
            <person name="Lindberg D.R."/>
            <person name="Seaver E.C."/>
            <person name="Weisblat D.A."/>
            <person name="Putnam N.H."/>
            <person name="Rokhsar D.S."/>
        </authorList>
    </citation>
    <scope>NUCLEOTIDE SEQUENCE</scope>
</reference>
<dbReference type="GeneID" id="20199248"/>
<dbReference type="EnsemblMetazoa" id="HelroT161611">
    <property type="protein sequence ID" value="HelroP161611"/>
    <property type="gene ID" value="HelroG161611"/>
</dbReference>
<accession>T1ERP8</accession>
<evidence type="ECO:0000313" key="2">
    <source>
        <dbReference type="EnsemblMetazoa" id="HelroP161611"/>
    </source>
</evidence>
<dbReference type="RefSeq" id="XP_009019761.1">
    <property type="nucleotide sequence ID" value="XM_009021513.1"/>
</dbReference>